<dbReference type="RefSeq" id="WP_034633653.1">
    <property type="nucleotide sequence ID" value="NZ_JRJU01000053.1"/>
</dbReference>
<gene>
    <name evidence="4" type="ORF">LQ50_23460</name>
</gene>
<protein>
    <recommendedName>
        <fullName evidence="6">Competence protein ComG</fullName>
    </recommendedName>
</protein>
<dbReference type="OrthoDB" id="2889480at2"/>
<dbReference type="Proteomes" id="UP000030832">
    <property type="component" value="Unassembled WGS sequence"/>
</dbReference>
<dbReference type="InterPro" id="IPR012902">
    <property type="entry name" value="N_methyl_site"/>
</dbReference>
<evidence type="ECO:0000313" key="5">
    <source>
        <dbReference type="Proteomes" id="UP000030832"/>
    </source>
</evidence>
<proteinExistence type="predicted"/>
<accession>A0A0B0I9W5</accession>
<dbReference type="Pfam" id="PF07963">
    <property type="entry name" value="N_methyl"/>
    <property type="match status" value="1"/>
</dbReference>
<dbReference type="AlphaFoldDB" id="A0A0B0I9W5"/>
<evidence type="ECO:0000256" key="2">
    <source>
        <dbReference type="ARBA" id="ARBA00023287"/>
    </source>
</evidence>
<keyword evidence="3" id="KW-0472">Membrane</keyword>
<name>A0A0B0I9W5_9BACI</name>
<dbReference type="InterPro" id="IPR045584">
    <property type="entry name" value="Pilin-like"/>
</dbReference>
<keyword evidence="3" id="KW-0812">Transmembrane</keyword>
<reference evidence="4 5" key="1">
    <citation type="submission" date="2014-09" db="EMBL/GenBank/DDBJ databases">
        <title>Genome sequencing and annotation of Bacillus Okhensis strain Kh10-101T.</title>
        <authorList>
            <person name="Prakash J.S."/>
        </authorList>
    </citation>
    <scope>NUCLEOTIDE SEQUENCE [LARGE SCALE GENOMIC DNA]</scope>
    <source>
        <strain evidence="5">Kh10-101T</strain>
    </source>
</reference>
<dbReference type="GO" id="GO:0009986">
    <property type="term" value="C:cell surface"/>
    <property type="evidence" value="ECO:0007669"/>
    <property type="project" value="UniProtKB-SubCell"/>
</dbReference>
<dbReference type="EMBL" id="JRJU01000053">
    <property type="protein sequence ID" value="KHF38085.1"/>
    <property type="molecule type" value="Genomic_DNA"/>
</dbReference>
<evidence type="ECO:0008006" key="6">
    <source>
        <dbReference type="Google" id="ProtNLM"/>
    </source>
</evidence>
<dbReference type="GO" id="GO:0030420">
    <property type="term" value="P:establishment of competence for transformation"/>
    <property type="evidence" value="ECO:0007669"/>
    <property type="project" value="UniProtKB-KW"/>
</dbReference>
<dbReference type="SUPFAM" id="SSF54523">
    <property type="entry name" value="Pili subunits"/>
    <property type="match status" value="1"/>
</dbReference>
<sequence>MNSNQGYTLIELLITLSILTIILLIPTFKPTDSSPVNHEADLIAQQIKEQIILAQHVAIANGRRVFIRTDNDTKQFFIRFHNFDDYLIIPYQHPDMLFESQTLSLSSIYFHTNGHPGASGTFRLRIGLNSYRFTIYIGKGMVSYTKM</sequence>
<dbReference type="InterPro" id="IPR016785">
    <property type="entry name" value="ComGD"/>
</dbReference>
<keyword evidence="2" id="KW-0178">Competence</keyword>
<dbReference type="PROSITE" id="PS00409">
    <property type="entry name" value="PROKAR_NTER_METHYL"/>
    <property type="match status" value="1"/>
</dbReference>
<keyword evidence="5" id="KW-1185">Reference proteome</keyword>
<comment type="caution">
    <text evidence="4">The sequence shown here is derived from an EMBL/GenBank/DDBJ whole genome shotgun (WGS) entry which is preliminary data.</text>
</comment>
<comment type="subcellular location">
    <subcellularLocation>
        <location evidence="1">Cell surface</location>
    </subcellularLocation>
</comment>
<keyword evidence="3" id="KW-1133">Transmembrane helix</keyword>
<evidence type="ECO:0000256" key="1">
    <source>
        <dbReference type="ARBA" id="ARBA00004241"/>
    </source>
</evidence>
<feature type="transmembrane region" description="Helical" evidence="3">
    <location>
        <begin position="6"/>
        <end position="25"/>
    </location>
</feature>
<evidence type="ECO:0000256" key="3">
    <source>
        <dbReference type="SAM" id="Phobius"/>
    </source>
</evidence>
<organism evidence="4 5">
    <name type="scientific">Halalkalibacter okhensis</name>
    <dbReference type="NCBI Taxonomy" id="333138"/>
    <lineage>
        <taxon>Bacteria</taxon>
        <taxon>Bacillati</taxon>
        <taxon>Bacillota</taxon>
        <taxon>Bacilli</taxon>
        <taxon>Bacillales</taxon>
        <taxon>Bacillaceae</taxon>
        <taxon>Halalkalibacter</taxon>
    </lineage>
</organism>
<dbReference type="NCBIfam" id="TIGR02532">
    <property type="entry name" value="IV_pilin_GFxxxE"/>
    <property type="match status" value="1"/>
</dbReference>
<dbReference type="STRING" id="333138.LQ50_23460"/>
<dbReference type="NCBIfam" id="NF040982">
    <property type="entry name" value="ComGD"/>
    <property type="match status" value="1"/>
</dbReference>
<evidence type="ECO:0000313" key="4">
    <source>
        <dbReference type="EMBL" id="KHF38085.1"/>
    </source>
</evidence>
<dbReference type="eggNOG" id="COG2165">
    <property type="taxonomic scope" value="Bacteria"/>
</dbReference>
<dbReference type="PIRSF" id="PIRSF021292">
    <property type="entry name" value="Competence_ComGD"/>
    <property type="match status" value="1"/>
</dbReference>